<evidence type="ECO:0008006" key="3">
    <source>
        <dbReference type="Google" id="ProtNLM"/>
    </source>
</evidence>
<keyword evidence="2" id="KW-1185">Reference proteome</keyword>
<evidence type="ECO:0000313" key="1">
    <source>
        <dbReference type="EMBL" id="MFI7872301.1"/>
    </source>
</evidence>
<dbReference type="SUPFAM" id="SSF49723">
    <property type="entry name" value="Lipase/lipooxygenase domain (PLAT/LH2 domain)"/>
    <property type="match status" value="1"/>
</dbReference>
<dbReference type="InterPro" id="IPR036392">
    <property type="entry name" value="PLAT/LH2_dom_sf"/>
</dbReference>
<dbReference type="Proteomes" id="UP001614264">
    <property type="component" value="Unassembled WGS sequence"/>
</dbReference>
<evidence type="ECO:0000313" key="2">
    <source>
        <dbReference type="Proteomes" id="UP001614264"/>
    </source>
</evidence>
<proteinExistence type="predicted"/>
<dbReference type="Gene3D" id="2.60.60.20">
    <property type="entry name" value="PLAT/LH2 domain"/>
    <property type="match status" value="1"/>
</dbReference>
<gene>
    <name evidence="1" type="ORF">AB4829_17085</name>
</gene>
<comment type="caution">
    <text evidence="1">The sequence shown here is derived from an EMBL/GenBank/DDBJ whole genome shotgun (WGS) entry which is preliminary data.</text>
</comment>
<organism evidence="1 2">
    <name type="scientific">Streptomyces salinarius</name>
    <dbReference type="NCBI Taxonomy" id="2762598"/>
    <lineage>
        <taxon>Bacteria</taxon>
        <taxon>Bacillati</taxon>
        <taxon>Actinomycetota</taxon>
        <taxon>Actinomycetes</taxon>
        <taxon>Kitasatosporales</taxon>
        <taxon>Streptomycetaceae</taxon>
        <taxon>Streptomyces</taxon>
    </lineage>
</organism>
<name>A0ABW8BDX5_9ACTN</name>
<dbReference type="EMBL" id="JBITPR010000042">
    <property type="protein sequence ID" value="MFI7872301.1"/>
    <property type="molecule type" value="Genomic_DNA"/>
</dbReference>
<accession>A0ABW8BDX5</accession>
<sequence length="146" mass="16342">MAAITKIQAYIYTADIDTAGTDSPVYLGIAGREFLLATNSDDFQQGSKFSFILGEDANVLKPDYNDPRKPALDTDDLDRYPVYIRLEPEGNGPAWCVERITVTVNPDSKVPHVFDNPRLVGTSGRGDRIWLWKEGGKQLFLKRYDG</sequence>
<protein>
    <recommendedName>
        <fullName evidence="3">PLAT domain-containing protein</fullName>
    </recommendedName>
</protein>
<reference evidence="1 2" key="1">
    <citation type="submission" date="2024-07" db="EMBL/GenBank/DDBJ databases">
        <title>Whole genome sequencing of Prodigiosin pigment-producing Streptomyces salinarius isolated from rhizosphere soil of Arachis hypogaea.</title>
        <authorList>
            <person name="Vidhya A."/>
            <person name="Ramya S."/>
        </authorList>
    </citation>
    <scope>NUCLEOTIDE SEQUENCE [LARGE SCALE GENOMIC DNA]</scope>
    <source>
        <strain evidence="1 2">VRMG2420</strain>
    </source>
</reference>
<dbReference type="RefSeq" id="WP_399593005.1">
    <property type="nucleotide sequence ID" value="NZ_JBITPR010000042.1"/>
</dbReference>